<organism evidence="1 2">
    <name type="scientific">Paractinoplanes lichenicola</name>
    <dbReference type="NCBI Taxonomy" id="2802976"/>
    <lineage>
        <taxon>Bacteria</taxon>
        <taxon>Bacillati</taxon>
        <taxon>Actinomycetota</taxon>
        <taxon>Actinomycetes</taxon>
        <taxon>Micromonosporales</taxon>
        <taxon>Micromonosporaceae</taxon>
        <taxon>Paractinoplanes</taxon>
    </lineage>
</organism>
<dbReference type="SUPFAM" id="SSF48452">
    <property type="entry name" value="TPR-like"/>
    <property type="match status" value="1"/>
</dbReference>
<dbReference type="RefSeq" id="WP_202994999.1">
    <property type="nucleotide sequence ID" value="NZ_JAENHO010000008.1"/>
</dbReference>
<protein>
    <submittedName>
        <fullName evidence="1">Tetratricopeptide repeat protein</fullName>
    </submittedName>
</protein>
<sequence length="342" mass="38418">MSPRTGEMLAAYFDLRSDRGPVHARIVGLMGRCLARGDPIPVCQTVTPSGLRYAISLDTPDRPMIDDPRSLPPAQRSPEWTRLCELIEDWDSLDLPDRLRVTRVLHKLGLWGVILRLAPPRPSSTSDDAAWRTLTRLRHMAALKARGEDDFPVPLDMYETYAQVARDPHAQLEERISAAVNLAAHHGRNDRTPDDIAPWAILAMRLLDDGSPSPLLASAAWRAICFLPYYRNDHLAVATMLDEAERLALIALRTADRLIAVENLRVLHQTRGRAARDPATAEDHYRRAVELDPDDPQTHVTLADHLLRQRRPDEAYEVFATAADLGAPYTGYSRSRMAQCRP</sequence>
<reference evidence="1 2" key="1">
    <citation type="submission" date="2021-01" db="EMBL/GenBank/DDBJ databases">
        <title>Actinoplanes sp. nov. LDG1-01 isolated from lichen.</title>
        <authorList>
            <person name="Saeng-In P."/>
            <person name="Phongsopitanun W."/>
            <person name="Kanchanasin P."/>
            <person name="Yuki M."/>
            <person name="Kudo T."/>
            <person name="Ohkuma M."/>
            <person name="Tanasupawat S."/>
        </authorList>
    </citation>
    <scope>NUCLEOTIDE SEQUENCE [LARGE SCALE GENOMIC DNA]</scope>
    <source>
        <strain evidence="1 2">LDG1-01</strain>
    </source>
</reference>
<keyword evidence="2" id="KW-1185">Reference proteome</keyword>
<evidence type="ECO:0000313" key="1">
    <source>
        <dbReference type="EMBL" id="MBL7258380.1"/>
    </source>
</evidence>
<dbReference type="Proteomes" id="UP000598996">
    <property type="component" value="Unassembled WGS sequence"/>
</dbReference>
<name>A0ABS1VV71_9ACTN</name>
<dbReference type="Gene3D" id="1.25.40.10">
    <property type="entry name" value="Tetratricopeptide repeat domain"/>
    <property type="match status" value="1"/>
</dbReference>
<proteinExistence type="predicted"/>
<dbReference type="Pfam" id="PF14559">
    <property type="entry name" value="TPR_19"/>
    <property type="match status" value="1"/>
</dbReference>
<dbReference type="InterPro" id="IPR011990">
    <property type="entry name" value="TPR-like_helical_dom_sf"/>
</dbReference>
<accession>A0ABS1VV71</accession>
<comment type="caution">
    <text evidence="1">The sequence shown here is derived from an EMBL/GenBank/DDBJ whole genome shotgun (WGS) entry which is preliminary data.</text>
</comment>
<dbReference type="EMBL" id="JAENHO010000008">
    <property type="protein sequence ID" value="MBL7258380.1"/>
    <property type="molecule type" value="Genomic_DNA"/>
</dbReference>
<evidence type="ECO:0000313" key="2">
    <source>
        <dbReference type="Proteomes" id="UP000598996"/>
    </source>
</evidence>
<gene>
    <name evidence="1" type="ORF">JKJ07_29130</name>
</gene>